<dbReference type="PANTHER" id="PTHR34219:SF3">
    <property type="entry name" value="BLL7967 PROTEIN"/>
    <property type="match status" value="1"/>
</dbReference>
<name>A0A4V4U9G5_9SPHN</name>
<accession>A0A4V4U9G5</accession>
<keyword evidence="3" id="KW-1185">Reference proteome</keyword>
<sequence>MDLRMSAAAKDQTLVQRALSGHAALGLLAGALIYLIALTGTMVVVLEKWQRWEQPNIAESIVLSPEAAQASIPNVLARESEAPATEHLYIRMPTEDLPRAVVTTDNKAWYVDGEGEVVGREAHTWTEFVAALHINLTLPIVWGMILVGVLGVVLAALLVTGVLAHPKIFKDAFRLRSRHDPQLARADWHNRLGVWTLPFALAISLTGAFIGLSYTGAGTLAYAHTDSDLDRVYSTIFGDEPEHDPTSAPMANIARAMETVAERFPETFPTYVVVHDPMTEGQFVQIIAEHPRRLIYGEVYSFNGAGDYLGKVGTSDGEIGRQAAASTYNLHFGNYAGLPVELAYIAFGLALCVITSTGTTLWLRKRRRKGLPTERMAAAWTVTIWGIPLALLAMAWLRFLGGPDVPLVASFWGLLIAGLLVAVLRPSSMADDLVRRALGIAMLVSALVHATWFWNAPIENLLLDVAIAIIGLIIWRPKLRDTAALAA</sequence>
<dbReference type="Pfam" id="PF03929">
    <property type="entry name" value="PepSY_TM"/>
    <property type="match status" value="1"/>
</dbReference>
<dbReference type="InterPro" id="IPR005625">
    <property type="entry name" value="PepSY-ass_TM"/>
</dbReference>
<feature type="transmembrane region" description="Helical" evidence="1">
    <location>
        <begin position="140"/>
        <end position="164"/>
    </location>
</feature>
<feature type="transmembrane region" description="Helical" evidence="1">
    <location>
        <begin position="376"/>
        <end position="399"/>
    </location>
</feature>
<feature type="transmembrane region" description="Helical" evidence="1">
    <location>
        <begin position="21"/>
        <end position="46"/>
    </location>
</feature>
<proteinExistence type="predicted"/>
<dbReference type="PANTHER" id="PTHR34219">
    <property type="entry name" value="IRON-REGULATED INNER MEMBRANE PROTEIN-RELATED"/>
    <property type="match status" value="1"/>
</dbReference>
<evidence type="ECO:0000256" key="1">
    <source>
        <dbReference type="SAM" id="Phobius"/>
    </source>
</evidence>
<feature type="transmembrane region" description="Helical" evidence="1">
    <location>
        <begin position="192"/>
        <end position="214"/>
    </location>
</feature>
<reference evidence="2 3" key="1">
    <citation type="submission" date="2019-04" db="EMBL/GenBank/DDBJ databases">
        <title>Altererythrobacter aquimixticola sp. nov., isolated from sediment of junction between the ocean and a freshwater spring.</title>
        <authorList>
            <person name="Yoon J.-H."/>
        </authorList>
    </citation>
    <scope>NUCLEOTIDE SEQUENCE [LARGE SCALE GENOMIC DNA]</scope>
    <source>
        <strain evidence="2 3">SSKS-13</strain>
    </source>
</reference>
<dbReference type="EMBL" id="SSHH01000002">
    <property type="protein sequence ID" value="TIX50743.1"/>
    <property type="molecule type" value="Genomic_DNA"/>
</dbReference>
<evidence type="ECO:0000313" key="2">
    <source>
        <dbReference type="EMBL" id="TIX50743.1"/>
    </source>
</evidence>
<feature type="transmembrane region" description="Helical" evidence="1">
    <location>
        <begin position="436"/>
        <end position="454"/>
    </location>
</feature>
<evidence type="ECO:0000313" key="3">
    <source>
        <dbReference type="Proteomes" id="UP000309389"/>
    </source>
</evidence>
<protein>
    <submittedName>
        <fullName evidence="2">PepSY domain-containing protein</fullName>
    </submittedName>
</protein>
<keyword evidence="1" id="KW-1133">Transmembrane helix</keyword>
<gene>
    <name evidence="2" type="ORF">E5222_10900</name>
</gene>
<dbReference type="OrthoDB" id="9776609at2"/>
<dbReference type="AlphaFoldDB" id="A0A4V4U9G5"/>
<organism evidence="2 3">
    <name type="scientific">Alteraurantiacibacter aquimixticola</name>
    <dbReference type="NCBI Taxonomy" id="2489173"/>
    <lineage>
        <taxon>Bacteria</taxon>
        <taxon>Pseudomonadati</taxon>
        <taxon>Pseudomonadota</taxon>
        <taxon>Alphaproteobacteria</taxon>
        <taxon>Sphingomonadales</taxon>
        <taxon>Erythrobacteraceae</taxon>
        <taxon>Alteraurantiacibacter</taxon>
    </lineage>
</organism>
<dbReference type="Proteomes" id="UP000309389">
    <property type="component" value="Unassembled WGS sequence"/>
</dbReference>
<feature type="transmembrane region" description="Helical" evidence="1">
    <location>
        <begin position="460"/>
        <end position="475"/>
    </location>
</feature>
<keyword evidence="1" id="KW-0812">Transmembrane</keyword>
<feature type="transmembrane region" description="Helical" evidence="1">
    <location>
        <begin position="405"/>
        <end position="424"/>
    </location>
</feature>
<keyword evidence="1" id="KW-0472">Membrane</keyword>
<feature type="transmembrane region" description="Helical" evidence="1">
    <location>
        <begin position="342"/>
        <end position="364"/>
    </location>
</feature>
<comment type="caution">
    <text evidence="2">The sequence shown here is derived from an EMBL/GenBank/DDBJ whole genome shotgun (WGS) entry which is preliminary data.</text>
</comment>